<comment type="caution">
    <text evidence="2">The sequence shown here is derived from an EMBL/GenBank/DDBJ whole genome shotgun (WGS) entry which is preliminary data.</text>
</comment>
<proteinExistence type="predicted"/>
<feature type="non-terminal residue" evidence="2">
    <location>
        <position position="243"/>
    </location>
</feature>
<reference evidence="2" key="1">
    <citation type="journal article" date="2014" name="Front. Microbiol.">
        <title>High frequency of phylogenetically diverse reductive dehalogenase-homologous genes in deep subseafloor sedimentary metagenomes.</title>
        <authorList>
            <person name="Kawai M."/>
            <person name="Futagami T."/>
            <person name="Toyoda A."/>
            <person name="Takaki Y."/>
            <person name="Nishi S."/>
            <person name="Hori S."/>
            <person name="Arai W."/>
            <person name="Tsubouchi T."/>
            <person name="Morono Y."/>
            <person name="Uchiyama I."/>
            <person name="Ito T."/>
            <person name="Fujiyama A."/>
            <person name="Inagaki F."/>
            <person name="Takami H."/>
        </authorList>
    </citation>
    <scope>NUCLEOTIDE SEQUENCE</scope>
    <source>
        <strain evidence="2">Expedition CK06-06</strain>
    </source>
</reference>
<gene>
    <name evidence="2" type="ORF">S03H2_13362</name>
</gene>
<dbReference type="AlphaFoldDB" id="X1EW99"/>
<feature type="domain" description="ARG and Rhodanese-Phosphatase-superfamily-associated" evidence="1">
    <location>
        <begin position="21"/>
        <end position="243"/>
    </location>
</feature>
<protein>
    <recommendedName>
        <fullName evidence="1">ARG and Rhodanese-Phosphatase-superfamily-associated domain-containing protein</fullName>
    </recommendedName>
</protein>
<evidence type="ECO:0000259" key="1">
    <source>
        <dbReference type="Pfam" id="PF20208"/>
    </source>
</evidence>
<evidence type="ECO:0000313" key="2">
    <source>
        <dbReference type="EMBL" id="GAH36852.1"/>
    </source>
</evidence>
<name>X1EW99_9ZZZZ</name>
<accession>X1EW99</accession>
<dbReference type="InterPro" id="IPR046699">
    <property type="entry name" value="ARPP-1"/>
</dbReference>
<organism evidence="2">
    <name type="scientific">marine sediment metagenome</name>
    <dbReference type="NCBI Taxonomy" id="412755"/>
    <lineage>
        <taxon>unclassified sequences</taxon>
        <taxon>metagenomes</taxon>
        <taxon>ecological metagenomes</taxon>
    </lineage>
</organism>
<dbReference type="Pfam" id="PF20208">
    <property type="entry name" value="ARPP-1"/>
    <property type="match status" value="1"/>
</dbReference>
<sequence>MKEIKNEKAIAGVKIFLSRTKILDPISHKAMTVFPLATESLVCFDYLTLDEAIEKGKIEVTESSESGSVPNLLVKNKGTRPVLMMTGEEVVGAKQNRTLNTDILIKGKSEVVIPVSCTEQGRWHPSTEKMETVKFASPPRTRAGIGESVFRSLSGGKGYASNQSEVWASVGEYQTLYNVDSPTGAIKDVYDSKETDLREYVDNLKPDKDTWNGMAVVIGSRFVGIDIFDSSKTMSKLWDKLIR</sequence>
<dbReference type="EMBL" id="BARU01006785">
    <property type="protein sequence ID" value="GAH36852.1"/>
    <property type="molecule type" value="Genomic_DNA"/>
</dbReference>